<feature type="region of interest" description="Disordered" evidence="9">
    <location>
        <begin position="531"/>
        <end position="550"/>
    </location>
</feature>
<evidence type="ECO:0000256" key="3">
    <source>
        <dbReference type="ARBA" id="ARBA00022448"/>
    </source>
</evidence>
<feature type="transmembrane region" description="Helical" evidence="10">
    <location>
        <begin position="825"/>
        <end position="849"/>
    </location>
</feature>
<keyword evidence="6" id="KW-0059">Arsenical resistance</keyword>
<dbReference type="Gene3D" id="1.20.1530.20">
    <property type="match status" value="1"/>
</dbReference>
<evidence type="ECO:0000256" key="1">
    <source>
        <dbReference type="ARBA" id="ARBA00004651"/>
    </source>
</evidence>
<feature type="region of interest" description="Disordered" evidence="9">
    <location>
        <begin position="599"/>
        <end position="694"/>
    </location>
</feature>
<evidence type="ECO:0000256" key="7">
    <source>
        <dbReference type="ARBA" id="ARBA00022989"/>
    </source>
</evidence>
<feature type="compositionally biased region" description="Basic and acidic residues" evidence="9">
    <location>
        <begin position="42"/>
        <end position="52"/>
    </location>
</feature>
<dbReference type="GO" id="GO:0015297">
    <property type="term" value="F:antiporter activity"/>
    <property type="evidence" value="ECO:0007669"/>
    <property type="project" value="InterPro"/>
</dbReference>
<evidence type="ECO:0000256" key="8">
    <source>
        <dbReference type="ARBA" id="ARBA00023136"/>
    </source>
</evidence>
<dbReference type="Pfam" id="PF01758">
    <property type="entry name" value="SBF"/>
    <property type="match status" value="1"/>
</dbReference>
<dbReference type="GO" id="GO:0015105">
    <property type="term" value="F:arsenite transmembrane transporter activity"/>
    <property type="evidence" value="ECO:0007669"/>
    <property type="project" value="TreeGrafter"/>
</dbReference>
<feature type="transmembrane region" description="Helical" evidence="10">
    <location>
        <begin position="711"/>
        <end position="730"/>
    </location>
</feature>
<name>A0A9Q9RA88_FUSFU</name>
<keyword evidence="4" id="KW-1003">Cell membrane</keyword>
<comment type="similarity">
    <text evidence="2">Belongs to the arsenical resistance-3 (ACR3) (TC 2.A.59) family.</text>
</comment>
<keyword evidence="3" id="KW-0813">Transport</keyword>
<reference evidence="11" key="1">
    <citation type="submission" date="2019-05" db="EMBL/GenBank/DDBJ databases">
        <authorList>
            <person name="Piombo E."/>
        </authorList>
    </citation>
    <scope>NUCLEOTIDE SEQUENCE</scope>
    <source>
        <strain evidence="11">C2S</strain>
    </source>
</reference>
<keyword evidence="8 10" id="KW-0472">Membrane</keyword>
<feature type="transmembrane region" description="Helical" evidence="10">
    <location>
        <begin position="904"/>
        <end position="922"/>
    </location>
</feature>
<dbReference type="InterPro" id="IPR004706">
    <property type="entry name" value="Arsenical-R_Acr3"/>
</dbReference>
<evidence type="ECO:0000313" key="11">
    <source>
        <dbReference type="EMBL" id="VTT56611.1"/>
    </source>
</evidence>
<dbReference type="PANTHER" id="PTHR43057:SF1">
    <property type="entry name" value="ARSENICAL-RESISTANCE PROTEIN 3"/>
    <property type="match status" value="1"/>
</dbReference>
<dbReference type="EMBL" id="CABFJX010000002">
    <property type="protein sequence ID" value="VTT56611.1"/>
    <property type="molecule type" value="Genomic_DNA"/>
</dbReference>
<feature type="transmembrane region" description="Helical" evidence="10">
    <location>
        <begin position="796"/>
        <end position="818"/>
    </location>
</feature>
<feature type="compositionally biased region" description="Basic and acidic residues" evidence="9">
    <location>
        <begin position="660"/>
        <end position="671"/>
    </location>
</feature>
<feature type="transmembrane region" description="Helical" evidence="10">
    <location>
        <begin position="997"/>
        <end position="1018"/>
    </location>
</feature>
<evidence type="ECO:0000256" key="2">
    <source>
        <dbReference type="ARBA" id="ARBA00010110"/>
    </source>
</evidence>
<organism evidence="11 12">
    <name type="scientific">Fusarium fujikuroi</name>
    <name type="common">Bakanae and foot rot disease fungus</name>
    <name type="synonym">Gibberella fujikuroi</name>
    <dbReference type="NCBI Taxonomy" id="5127"/>
    <lineage>
        <taxon>Eukaryota</taxon>
        <taxon>Fungi</taxon>
        <taxon>Dikarya</taxon>
        <taxon>Ascomycota</taxon>
        <taxon>Pezizomycotina</taxon>
        <taxon>Sordariomycetes</taxon>
        <taxon>Hypocreomycetidae</taxon>
        <taxon>Hypocreales</taxon>
        <taxon>Nectriaceae</taxon>
        <taxon>Fusarium</taxon>
        <taxon>Fusarium fujikuroi species complex</taxon>
    </lineage>
</organism>
<accession>A0A9Q9RA88</accession>
<sequence>MFVLPTSDAPVFLLAKGKDQVTSKRSKAHKRTAQEHAQTTRPNEHPATHECTPDYQSILPASLPPPQDTPQHELETRKFSLERPQPTREALEHFVKVYETKLHLQPLPLFRLDKLEEQLLKGPHFLLWSFMALTLMLSTHSFYDGQRTVARDFYTRKADEVISILASEGDISPEVTQSLCLIALKHLNSQQVTRAWMTAGTAARLEALRVLSSDNTTSSADDSVSRAHWSVFMLERLFIPAMPDAFGPGVPEFPISPPKPLAPQSALSTAIPERAQAQPRTILSSDPGIIGVHLRLVSIWGKLRSYLHTLRRGVTEKPWSPDSTHTTLNIELTEHEALIDSSYFLSRALLPSRTTAEISSHREYWDPFMASQIIWHAIHAVLNHPFVHLFLLRSSKDIPPSCLFLQQRIDMALFHTGSLFRILQSFMDLMNIVDPMVADFVAAAATVSWFFQFSADPRISRRAGEELDKCDAFLSHVAVTWPHVNQKLETIRKLEALANENRRQHSDEGTNIRFQSAWLWDLLNPKIQSTQIGFPGSGPGTDGASEKNPDSEMYLKSHFVMPLHDDQDSGQIREPIASGQDEINTTRWPTYWKARVSVTCSPSKGSSSDSIASRADAVGHAAPFGEPLRQNSRARDDDETDTAANKGPLNKKNEPGSQESKPDPPRERADDGSTEQTDQDLESTPANMSHDERPRQQMSAFKGLGLLDRCLALWIFLAMAIGIILGNFVTETGPALQKGKFVGVSVPIVRYESLHELFSHREMWKQICFSIFVNWIIAPFLMLALAWAFLPDKSELRTGLILVGLGRCIAMVLIWNGLAGGNDEYCAILVAVNSILQMVLFAPMAVFFIRIISHESSTIDISYSVVATSVAVFLGIPLGAAIITRFVIRKFAGAHWYQQTFLKYLAPWSLIGLLYTILVLFASQGRQVVHQIISVVRVAAPLIVYFVLIFFVTLWISRLVGFRFPMVVTQSFTAASNNFELAIAVAVATFGPNSDQALASTVGPLIEVPVLIGLVYAVRWMANRWGWK</sequence>
<evidence type="ECO:0000313" key="12">
    <source>
        <dbReference type="Proteomes" id="UP000760494"/>
    </source>
</evidence>
<dbReference type="CDD" id="cd12148">
    <property type="entry name" value="fungal_TF_MHR"/>
    <property type="match status" value="1"/>
</dbReference>
<protein>
    <recommendedName>
        <fullName evidence="13">Arsenite transporter ARR3</fullName>
    </recommendedName>
</protein>
<dbReference type="Proteomes" id="UP000760494">
    <property type="component" value="Unassembled WGS sequence"/>
</dbReference>
<dbReference type="GO" id="GO:0005886">
    <property type="term" value="C:plasma membrane"/>
    <property type="evidence" value="ECO:0007669"/>
    <property type="project" value="UniProtKB-SubCell"/>
</dbReference>
<dbReference type="InterPro" id="IPR002657">
    <property type="entry name" value="BilAc:Na_symport/Acr3"/>
</dbReference>
<feature type="transmembrane region" description="Helical" evidence="10">
    <location>
        <begin position="861"/>
        <end position="883"/>
    </location>
</feature>
<evidence type="ECO:0000256" key="10">
    <source>
        <dbReference type="SAM" id="Phobius"/>
    </source>
</evidence>
<dbReference type="InterPro" id="IPR038770">
    <property type="entry name" value="Na+/solute_symporter_sf"/>
</dbReference>
<feature type="transmembrane region" description="Helical" evidence="10">
    <location>
        <begin position="767"/>
        <end position="790"/>
    </location>
</feature>
<dbReference type="PANTHER" id="PTHR43057">
    <property type="entry name" value="ARSENITE EFFLUX TRANSPORTER"/>
    <property type="match status" value="1"/>
</dbReference>
<feature type="transmembrane region" description="Helical" evidence="10">
    <location>
        <begin position="942"/>
        <end position="960"/>
    </location>
</feature>
<dbReference type="NCBIfam" id="TIGR00832">
    <property type="entry name" value="acr3"/>
    <property type="match status" value="1"/>
</dbReference>
<comment type="caution">
    <text evidence="11">The sequence shown here is derived from an EMBL/GenBank/DDBJ whole genome shotgun (WGS) entry which is preliminary data.</text>
</comment>
<gene>
    <name evidence="11" type="ORF">C2S_3287</name>
</gene>
<evidence type="ECO:0000256" key="4">
    <source>
        <dbReference type="ARBA" id="ARBA00022475"/>
    </source>
</evidence>
<comment type="subcellular location">
    <subcellularLocation>
        <location evidence="1">Cell membrane</location>
        <topology evidence="1">Multi-pass membrane protein</topology>
    </subcellularLocation>
</comment>
<dbReference type="GO" id="GO:0015104">
    <property type="term" value="F:antimonite transmembrane transporter activity"/>
    <property type="evidence" value="ECO:0007669"/>
    <property type="project" value="TreeGrafter"/>
</dbReference>
<feature type="compositionally biased region" description="Low complexity" evidence="9">
    <location>
        <begin position="601"/>
        <end position="613"/>
    </location>
</feature>
<dbReference type="GO" id="GO:0046685">
    <property type="term" value="P:response to arsenic-containing substance"/>
    <property type="evidence" value="ECO:0007669"/>
    <property type="project" value="UniProtKB-KW"/>
</dbReference>
<evidence type="ECO:0000256" key="9">
    <source>
        <dbReference type="SAM" id="MobiDB-lite"/>
    </source>
</evidence>
<feature type="transmembrane region" description="Helical" evidence="10">
    <location>
        <begin position="972"/>
        <end position="991"/>
    </location>
</feature>
<dbReference type="FunFam" id="1.20.1530.20:FF:000009">
    <property type="entry name" value="Arsenite transporter, ACR3 family"/>
    <property type="match status" value="1"/>
</dbReference>
<evidence type="ECO:0008006" key="13">
    <source>
        <dbReference type="Google" id="ProtNLM"/>
    </source>
</evidence>
<proteinExistence type="inferred from homology"/>
<keyword evidence="5 10" id="KW-0812">Transmembrane</keyword>
<keyword evidence="7 10" id="KW-1133">Transmembrane helix</keyword>
<feature type="region of interest" description="Disordered" evidence="9">
    <location>
        <begin position="18"/>
        <end position="73"/>
    </location>
</feature>
<evidence type="ECO:0000256" key="5">
    <source>
        <dbReference type="ARBA" id="ARBA00022692"/>
    </source>
</evidence>
<evidence type="ECO:0000256" key="6">
    <source>
        <dbReference type="ARBA" id="ARBA00022849"/>
    </source>
</evidence>
<dbReference type="AlphaFoldDB" id="A0A9Q9RA88"/>